<dbReference type="GO" id="GO:0009254">
    <property type="term" value="P:peptidoglycan turnover"/>
    <property type="evidence" value="ECO:0007669"/>
    <property type="project" value="UniProtKB-UniRule"/>
</dbReference>
<dbReference type="eggNOG" id="COG0773">
    <property type="taxonomic scope" value="Bacteria"/>
</dbReference>
<dbReference type="GO" id="GO:0009252">
    <property type="term" value="P:peptidoglycan biosynthetic process"/>
    <property type="evidence" value="ECO:0007669"/>
    <property type="project" value="UniProtKB-KW"/>
</dbReference>
<keyword evidence="6 9" id="KW-0573">Peptidoglycan synthesis</keyword>
<dbReference type="InterPro" id="IPR005757">
    <property type="entry name" value="Mpl"/>
</dbReference>
<dbReference type="InterPro" id="IPR036565">
    <property type="entry name" value="Mur-like_cat_sf"/>
</dbReference>
<proteinExistence type="inferred from homology"/>
<dbReference type="InterPro" id="IPR000713">
    <property type="entry name" value="Mur_ligase_N"/>
</dbReference>
<dbReference type="EC" id="6.3.2.45" evidence="9"/>
<feature type="domain" description="Mur ligase C-terminal" evidence="11">
    <location>
        <begin position="315"/>
        <end position="447"/>
    </location>
</feature>
<dbReference type="RefSeq" id="WP_011712406.1">
    <property type="nucleotide sequence ID" value="NC_008576.1"/>
</dbReference>
<dbReference type="Proteomes" id="UP000002586">
    <property type="component" value="Chromosome"/>
</dbReference>
<dbReference type="InterPro" id="IPR050061">
    <property type="entry name" value="MurCDEF_pg_biosynth"/>
</dbReference>
<dbReference type="Pfam" id="PF01225">
    <property type="entry name" value="Mur_ligase"/>
    <property type="match status" value="1"/>
</dbReference>
<evidence type="ECO:0000256" key="9">
    <source>
        <dbReference type="HAMAP-Rule" id="MF_02020"/>
    </source>
</evidence>
<evidence type="ECO:0000313" key="13">
    <source>
        <dbReference type="EMBL" id="ABK43246.1"/>
    </source>
</evidence>
<keyword evidence="8 9" id="KW-0961">Cell wall biogenesis/degradation</keyword>
<dbReference type="InterPro" id="IPR036615">
    <property type="entry name" value="Mur_ligase_C_dom_sf"/>
</dbReference>
<evidence type="ECO:0000256" key="3">
    <source>
        <dbReference type="ARBA" id="ARBA00022741"/>
    </source>
</evidence>
<dbReference type="KEGG" id="mgm:Mmc1_0725"/>
<keyword evidence="2 9" id="KW-0132">Cell division</keyword>
<keyword evidence="5 9" id="KW-0133">Cell shape</keyword>
<dbReference type="Pfam" id="PF08245">
    <property type="entry name" value="Mur_ligase_M"/>
    <property type="match status" value="1"/>
</dbReference>
<comment type="function">
    <text evidence="9">Reutilizes the intact tripeptide L-alanyl-gamma-D-glutamyl-meso-diaminopimelate by linking it to UDP-N-acetylmuramate.</text>
</comment>
<dbReference type="OrthoDB" id="9804126at2"/>
<comment type="pathway">
    <text evidence="9">Cell wall biogenesis; peptidoglycan recycling.</text>
</comment>
<protein>
    <recommendedName>
        <fullName evidence="9">UDP-N-acetylmuramate--L-alanyl-gamma-D-glutamyl-meso-2,6-diaminoheptandioate ligase</fullName>
        <ecNumber evidence="9">6.3.2.45</ecNumber>
    </recommendedName>
    <alternativeName>
        <fullName evidence="9">Murein peptide ligase</fullName>
    </alternativeName>
    <alternativeName>
        <fullName evidence="9">UDP-N-acetylmuramate:L-alanyl-gamma-D-glutamyl-meso-diaminopimelate ligase</fullName>
    </alternativeName>
</protein>
<dbReference type="Gene3D" id="3.90.190.20">
    <property type="entry name" value="Mur ligase, C-terminal domain"/>
    <property type="match status" value="1"/>
</dbReference>
<dbReference type="Gene3D" id="3.40.1190.10">
    <property type="entry name" value="Mur-like, catalytic domain"/>
    <property type="match status" value="1"/>
</dbReference>
<comment type="catalytic activity">
    <reaction evidence="9">
        <text>UDP-N-acetyl-alpha-D-muramate + L-alanyl-gamma-D-glutamyl-meso-2,6-diaminopimelate + ATP = UDP-N-acetyl-alpha-D-muramoyl-L-alanyl-gamma-D-glutamyl-meso-2,6-diaminopimelate + ADP + phosphate + H(+)</text>
        <dbReference type="Rhea" id="RHEA:29563"/>
        <dbReference type="ChEBI" id="CHEBI:15378"/>
        <dbReference type="ChEBI" id="CHEBI:30616"/>
        <dbReference type="ChEBI" id="CHEBI:43474"/>
        <dbReference type="ChEBI" id="CHEBI:61401"/>
        <dbReference type="ChEBI" id="CHEBI:70757"/>
        <dbReference type="ChEBI" id="CHEBI:83905"/>
        <dbReference type="ChEBI" id="CHEBI:456216"/>
        <dbReference type="EC" id="6.3.2.45"/>
    </reaction>
</comment>
<reference evidence="14" key="1">
    <citation type="journal article" date="2009" name="Appl. Environ. Microbiol.">
        <title>Complete genome sequence of the chemolithoautotrophic marine magnetotactic coccus strain MC-1.</title>
        <authorList>
            <person name="Schubbe S."/>
            <person name="Williams T.J."/>
            <person name="Xie G."/>
            <person name="Kiss H.E."/>
            <person name="Brettin T.S."/>
            <person name="Martinez D."/>
            <person name="Ross C.A."/>
            <person name="Schuler D."/>
            <person name="Cox B.L."/>
            <person name="Nealson K.H."/>
            <person name="Bazylinski D.A."/>
        </authorList>
    </citation>
    <scope>NUCLEOTIDE SEQUENCE [LARGE SCALE GENOMIC DNA]</scope>
    <source>
        <strain evidence="14">ATCC BAA-1437 / JCM 17883 / MC-1</strain>
    </source>
</reference>
<evidence type="ECO:0000256" key="5">
    <source>
        <dbReference type="ARBA" id="ARBA00022960"/>
    </source>
</evidence>
<dbReference type="PANTHER" id="PTHR43445">
    <property type="entry name" value="UDP-N-ACETYLMURAMATE--L-ALANINE LIGASE-RELATED"/>
    <property type="match status" value="1"/>
</dbReference>
<dbReference type="HAMAP" id="MF_02020">
    <property type="entry name" value="Mpl"/>
    <property type="match status" value="1"/>
</dbReference>
<dbReference type="GO" id="GO:0008360">
    <property type="term" value="P:regulation of cell shape"/>
    <property type="evidence" value="ECO:0007669"/>
    <property type="project" value="UniProtKB-KW"/>
</dbReference>
<sequence length="466" mass="51721">MAHLHVIGICGTAMANLAALAKIDGWHVTGSDAGVYPPMSTFLEQEGIEIINGFSADNLKERPDLTLVGNTISRGNPELEALMDSDLAYMSGAEWFQKFVLEGRHPIVATGTHGKTTTSSMLARLWEEAGWEPGFLIGGIPADFGRGSRFPKGPWVVVEGDEYDTAFYDKRPKFLHYRPRTLILNNLEFDHADIYADLEAIRVQFRLLLRTVPRSGVVLINGDDEEVTKLAEYACSPVLYYGIHGDYHYRARLNQKDGSHWTLIKEEQELFDVAWGQVGMHNIYNGLAAASAALEHGMPAHVVKAGLEGFSGVARRLQVRAQLGGVTLYDDFAHHPTAIKTTLEGLRAKVGQARIWAIIEPRSNTMRRKVHQSRLAGVLGRADRVIFVRPEDKRLHSDELLNVDVVVGEINRAGLNWARVAENVENIVQMVGEDLRPGDHLLVMSNGGFDGLHGKLEMLMQQKFEG</sequence>
<dbReference type="STRING" id="156889.Mmc1_0725"/>
<dbReference type="EMBL" id="CP000471">
    <property type="protein sequence ID" value="ABK43246.1"/>
    <property type="molecule type" value="Genomic_DNA"/>
</dbReference>
<feature type="domain" description="Mur ligase central" evidence="12">
    <location>
        <begin position="110"/>
        <end position="293"/>
    </location>
</feature>
<dbReference type="GO" id="GO:0051301">
    <property type="term" value="P:cell division"/>
    <property type="evidence" value="ECO:0007669"/>
    <property type="project" value="UniProtKB-KW"/>
</dbReference>
<dbReference type="InterPro" id="IPR013221">
    <property type="entry name" value="Mur_ligase_cen"/>
</dbReference>
<keyword evidence="7 9" id="KW-0131">Cell cycle</keyword>
<keyword evidence="9" id="KW-0460">Magnesium</keyword>
<evidence type="ECO:0000256" key="6">
    <source>
        <dbReference type="ARBA" id="ARBA00022984"/>
    </source>
</evidence>
<evidence type="ECO:0000313" key="14">
    <source>
        <dbReference type="Proteomes" id="UP000002586"/>
    </source>
</evidence>
<dbReference type="SUPFAM" id="SSF53244">
    <property type="entry name" value="MurD-like peptide ligases, peptide-binding domain"/>
    <property type="match status" value="1"/>
</dbReference>
<dbReference type="SUPFAM" id="SSF51984">
    <property type="entry name" value="MurCD N-terminal domain"/>
    <property type="match status" value="1"/>
</dbReference>
<dbReference type="GO" id="GO:0005524">
    <property type="term" value="F:ATP binding"/>
    <property type="evidence" value="ECO:0007669"/>
    <property type="project" value="UniProtKB-UniRule"/>
</dbReference>
<keyword evidence="1 9" id="KW-0436">Ligase</keyword>
<dbReference type="Pfam" id="PF02875">
    <property type="entry name" value="Mur_ligase_C"/>
    <property type="match status" value="1"/>
</dbReference>
<dbReference type="GO" id="GO:0071555">
    <property type="term" value="P:cell wall organization"/>
    <property type="evidence" value="ECO:0007669"/>
    <property type="project" value="UniProtKB-KW"/>
</dbReference>
<dbReference type="NCBIfam" id="TIGR01081">
    <property type="entry name" value="mpl"/>
    <property type="match status" value="1"/>
</dbReference>
<feature type="binding site" evidence="9">
    <location>
        <begin position="111"/>
        <end position="117"/>
    </location>
    <ligand>
        <name>ATP</name>
        <dbReference type="ChEBI" id="CHEBI:30616"/>
    </ligand>
</feature>
<feature type="domain" description="Mur ligase N-terminal catalytic" evidence="10">
    <location>
        <begin position="3"/>
        <end position="100"/>
    </location>
</feature>
<evidence type="ECO:0000256" key="1">
    <source>
        <dbReference type="ARBA" id="ARBA00022598"/>
    </source>
</evidence>
<evidence type="ECO:0000259" key="10">
    <source>
        <dbReference type="Pfam" id="PF01225"/>
    </source>
</evidence>
<organism evidence="13 14">
    <name type="scientific">Magnetococcus marinus (strain ATCC BAA-1437 / JCM 17883 / MC-1)</name>
    <dbReference type="NCBI Taxonomy" id="156889"/>
    <lineage>
        <taxon>Bacteria</taxon>
        <taxon>Pseudomonadati</taxon>
        <taxon>Pseudomonadota</taxon>
        <taxon>Magnetococcia</taxon>
        <taxon>Magnetococcales</taxon>
        <taxon>Magnetococcaceae</taxon>
        <taxon>Magnetococcus</taxon>
    </lineage>
</organism>
<comment type="similarity">
    <text evidence="9">Belongs to the MurCDEF family. Mpl subfamily.</text>
</comment>
<keyword evidence="4 9" id="KW-0067">ATP-binding</keyword>
<keyword evidence="14" id="KW-1185">Reference proteome</keyword>
<evidence type="ECO:0000256" key="2">
    <source>
        <dbReference type="ARBA" id="ARBA00022618"/>
    </source>
</evidence>
<name>A0L5K3_MAGMM</name>
<accession>A0L5K3</accession>
<dbReference type="HOGENOM" id="CLU_028104_0_1_5"/>
<dbReference type="Gene3D" id="3.40.50.720">
    <property type="entry name" value="NAD(P)-binding Rossmann-like Domain"/>
    <property type="match status" value="1"/>
</dbReference>
<dbReference type="AlphaFoldDB" id="A0L5K3"/>
<evidence type="ECO:0000259" key="11">
    <source>
        <dbReference type="Pfam" id="PF02875"/>
    </source>
</evidence>
<dbReference type="InterPro" id="IPR004101">
    <property type="entry name" value="Mur_ligase_C"/>
</dbReference>
<dbReference type="PANTHER" id="PTHR43445:SF5">
    <property type="entry name" value="UDP-N-ACETYLMURAMATE--L-ALANYL-GAMMA-D-GLUTAMYL-MESO-2,6-DIAMINOHEPTANDIOATE LIGASE"/>
    <property type="match status" value="1"/>
</dbReference>
<dbReference type="SUPFAM" id="SSF53623">
    <property type="entry name" value="MurD-like peptide ligases, catalytic domain"/>
    <property type="match status" value="1"/>
</dbReference>
<evidence type="ECO:0000256" key="7">
    <source>
        <dbReference type="ARBA" id="ARBA00023306"/>
    </source>
</evidence>
<dbReference type="UniPathway" id="UPA00544"/>
<gene>
    <name evidence="9" type="primary">mpl</name>
    <name evidence="13" type="ordered locus">Mmc1_0725</name>
</gene>
<keyword evidence="3 9" id="KW-0547">Nucleotide-binding</keyword>
<evidence type="ECO:0000259" key="12">
    <source>
        <dbReference type="Pfam" id="PF08245"/>
    </source>
</evidence>
<evidence type="ECO:0000256" key="8">
    <source>
        <dbReference type="ARBA" id="ARBA00023316"/>
    </source>
</evidence>
<dbReference type="GO" id="GO:0106418">
    <property type="term" value="F:UDP-N-acetylmuramate-L-alanyl-gamma-D-glutamyl-meso-2,6-diaminoheptanedioate ligase activity"/>
    <property type="evidence" value="ECO:0007669"/>
    <property type="project" value="UniProtKB-EC"/>
</dbReference>
<comment type="cofactor">
    <cofactor evidence="9">
        <name>Mg(2+)</name>
        <dbReference type="ChEBI" id="CHEBI:18420"/>
    </cofactor>
</comment>
<evidence type="ECO:0000256" key="4">
    <source>
        <dbReference type="ARBA" id="ARBA00022840"/>
    </source>
</evidence>
<reference evidence="13 14" key="2">
    <citation type="journal article" date="2012" name="Int. J. Syst. Evol. Microbiol.">
        <title>Magnetococcus marinus gen. nov., sp. nov., a marine, magnetotactic bacterium that represents a novel lineage (Magnetococcaceae fam. nov.; Magnetococcales ord. nov.) at the base of the Alphaproteobacteria.</title>
        <authorList>
            <person name="Bazylinski D.A."/>
            <person name="Williams T.J."/>
            <person name="Lefevre C.T."/>
            <person name="Berg R.J."/>
            <person name="Zhang C.L."/>
            <person name="Bowser S.S."/>
            <person name="Dean A.J."/>
            <person name="Beveridge T.J."/>
        </authorList>
    </citation>
    <scope>NUCLEOTIDE SEQUENCE [LARGE SCALE GENOMIC DNA]</scope>
    <source>
        <strain evidence="14">ATCC BAA-1437 / JCM 17883 / MC-1</strain>
    </source>
</reference>